<protein>
    <recommendedName>
        <fullName evidence="2">Arrestin-like N-terminal domain-containing protein</fullName>
    </recommendedName>
</protein>
<dbReference type="SUPFAM" id="SSF81296">
    <property type="entry name" value="E set domains"/>
    <property type="match status" value="1"/>
</dbReference>
<dbReference type="PANTHER" id="PTHR11188">
    <property type="entry name" value="ARRESTIN DOMAIN CONTAINING PROTEIN"/>
    <property type="match status" value="1"/>
</dbReference>
<reference evidence="5" key="3">
    <citation type="submission" date="2025-04" db="UniProtKB">
        <authorList>
            <consortium name="RefSeq"/>
        </authorList>
    </citation>
    <scope>IDENTIFICATION</scope>
    <source>
        <strain evidence="5">CBS 781.70</strain>
    </source>
</reference>
<feature type="region of interest" description="Disordered" evidence="1">
    <location>
        <begin position="403"/>
        <end position="508"/>
    </location>
</feature>
<dbReference type="GeneID" id="54421845"/>
<sequence length="574" mass="63908">MIVQLFLDRPNAQYTNLDVITGRVALRNTNSTNVSSIIVKLEGESKTRLIAQAPHEPREKPKPVLEVHKLLYRTATVWPNPSMQNDVSQKSFTIGPGQHEFPFEFKLPFNNACSTANSLSTNVQFSGLQVEIAKQPTRHIRTTLPPSLYFPGEAEIKYYVKVTVNRPSILKENPRAISPFNFFPIEPPRSQGDGECFARRHHQFNMDPPPASPTKKGSIFSFGKKEKTLSEPEPPLEPPRFSFDMRLQNPAIVTCGEEIPMRLLFTQLSERRQPLYMNSFQIELIGYTKVRAHDFMRTESTSWVICSYSNMGVPLGRVEDPVGTEIDISKEYWQNRPLPNTVAPTFTTCNISRYYEMEVRVGIGYGTTVAGKGETTILPLRLPVKVFSGIRPPAALLQAMQTDTMKPQPTTTWPIEKPSLHVEPPKTHTIPPGASSLTVPGPSSPTTPITPGGPFHQVPPQPGAPLPPQRRPVPDPNAQYDEAPPPSYEDAIAQDLPPIDGPRPDYAPPPPNQDDMFASGIIRALGLEHEKDQPFAVISLTSQKNEIQSIFVIATVLALNSFFAREQQDVSCLP</sequence>
<reference evidence="5" key="2">
    <citation type="submission" date="2020-04" db="EMBL/GenBank/DDBJ databases">
        <authorList>
            <consortium name="NCBI Genome Project"/>
        </authorList>
    </citation>
    <scope>NUCLEOTIDE SEQUENCE</scope>
    <source>
        <strain evidence="5">CBS 781.70</strain>
    </source>
</reference>
<proteinExistence type="predicted"/>
<dbReference type="RefSeq" id="XP_033533780.1">
    <property type="nucleotide sequence ID" value="XM_033681275.1"/>
</dbReference>
<dbReference type="Pfam" id="PF00339">
    <property type="entry name" value="Arrestin_N"/>
    <property type="match status" value="1"/>
</dbReference>
<dbReference type="OrthoDB" id="3365616at2759"/>
<dbReference type="Gene3D" id="2.60.40.640">
    <property type="match status" value="1"/>
</dbReference>
<dbReference type="GO" id="GO:0070086">
    <property type="term" value="P:ubiquitin-dependent endocytosis"/>
    <property type="evidence" value="ECO:0007669"/>
    <property type="project" value="TreeGrafter"/>
</dbReference>
<dbReference type="GO" id="GO:0005886">
    <property type="term" value="C:plasma membrane"/>
    <property type="evidence" value="ECO:0007669"/>
    <property type="project" value="TreeGrafter"/>
</dbReference>
<organism evidence="3">
    <name type="scientific">Eremomyces bilateralis CBS 781.70</name>
    <dbReference type="NCBI Taxonomy" id="1392243"/>
    <lineage>
        <taxon>Eukaryota</taxon>
        <taxon>Fungi</taxon>
        <taxon>Dikarya</taxon>
        <taxon>Ascomycota</taxon>
        <taxon>Pezizomycotina</taxon>
        <taxon>Dothideomycetes</taxon>
        <taxon>Dothideomycetes incertae sedis</taxon>
        <taxon>Eremomycetales</taxon>
        <taxon>Eremomycetaceae</taxon>
        <taxon>Eremomyces</taxon>
    </lineage>
</organism>
<dbReference type="EMBL" id="ML975158">
    <property type="protein sequence ID" value="KAF1812149.1"/>
    <property type="molecule type" value="Genomic_DNA"/>
</dbReference>
<evidence type="ECO:0000259" key="2">
    <source>
        <dbReference type="Pfam" id="PF00339"/>
    </source>
</evidence>
<dbReference type="InterPro" id="IPR014752">
    <property type="entry name" value="Arrestin-like_C"/>
</dbReference>
<feature type="compositionally biased region" description="Low complexity" evidence="1">
    <location>
        <begin position="435"/>
        <end position="454"/>
    </location>
</feature>
<feature type="compositionally biased region" description="Pro residues" evidence="1">
    <location>
        <begin position="499"/>
        <end position="508"/>
    </location>
</feature>
<evidence type="ECO:0000313" key="3">
    <source>
        <dbReference type="EMBL" id="KAF1812149.1"/>
    </source>
</evidence>
<dbReference type="GO" id="GO:0031625">
    <property type="term" value="F:ubiquitin protein ligase binding"/>
    <property type="evidence" value="ECO:0007669"/>
    <property type="project" value="TreeGrafter"/>
</dbReference>
<dbReference type="AlphaFoldDB" id="A0A6G1G2W6"/>
<evidence type="ECO:0000313" key="5">
    <source>
        <dbReference type="RefSeq" id="XP_033533780.1"/>
    </source>
</evidence>
<feature type="compositionally biased region" description="Pro residues" evidence="1">
    <location>
        <begin position="457"/>
        <end position="475"/>
    </location>
</feature>
<evidence type="ECO:0000256" key="1">
    <source>
        <dbReference type="SAM" id="MobiDB-lite"/>
    </source>
</evidence>
<feature type="domain" description="Arrestin-like N-terminal" evidence="2">
    <location>
        <begin position="4"/>
        <end position="170"/>
    </location>
</feature>
<dbReference type="PANTHER" id="PTHR11188:SF166">
    <property type="entry name" value="ARRESTIN (OR S-ANTIGEN), N-TERMINAL DOMAIN PROTEIN (AFU_ORTHOLOGUE AFUA_7G02050)"/>
    <property type="match status" value="1"/>
</dbReference>
<keyword evidence="4" id="KW-1185">Reference proteome</keyword>
<dbReference type="InterPro" id="IPR014756">
    <property type="entry name" value="Ig_E-set"/>
</dbReference>
<dbReference type="Proteomes" id="UP000504638">
    <property type="component" value="Unplaced"/>
</dbReference>
<reference evidence="3 5" key="1">
    <citation type="submission" date="2020-01" db="EMBL/GenBank/DDBJ databases">
        <authorList>
            <consortium name="DOE Joint Genome Institute"/>
            <person name="Haridas S."/>
            <person name="Albert R."/>
            <person name="Binder M."/>
            <person name="Bloem J."/>
            <person name="Labutti K."/>
            <person name="Salamov A."/>
            <person name="Andreopoulos B."/>
            <person name="Baker S.E."/>
            <person name="Barry K."/>
            <person name="Bills G."/>
            <person name="Bluhm B.H."/>
            <person name="Cannon C."/>
            <person name="Castanera R."/>
            <person name="Culley D.E."/>
            <person name="Daum C."/>
            <person name="Ezra D."/>
            <person name="Gonzalez J.B."/>
            <person name="Henrissat B."/>
            <person name="Kuo A."/>
            <person name="Liang C."/>
            <person name="Lipzen A."/>
            <person name="Lutzoni F."/>
            <person name="Magnuson J."/>
            <person name="Mondo S."/>
            <person name="Nolan M."/>
            <person name="Ohm R."/>
            <person name="Pangilinan J."/>
            <person name="Park H.-J."/>
            <person name="Ramirez L."/>
            <person name="Alfaro M."/>
            <person name="Sun H."/>
            <person name="Tritt A."/>
            <person name="Yoshinaga Y."/>
            <person name="Zwiers L.-H."/>
            <person name="Turgeon B.G."/>
            <person name="Goodwin S.B."/>
            <person name="Spatafora J.W."/>
            <person name="Crous P.W."/>
            <person name="Grigoriev I.V."/>
        </authorList>
    </citation>
    <scope>NUCLEOTIDE SEQUENCE</scope>
    <source>
        <strain evidence="3 5">CBS 781.70</strain>
    </source>
</reference>
<feature type="compositionally biased region" description="Polar residues" evidence="1">
    <location>
        <begin position="403"/>
        <end position="413"/>
    </location>
</feature>
<evidence type="ECO:0000313" key="4">
    <source>
        <dbReference type="Proteomes" id="UP000504638"/>
    </source>
</evidence>
<dbReference type="GO" id="GO:0030674">
    <property type="term" value="F:protein-macromolecule adaptor activity"/>
    <property type="evidence" value="ECO:0007669"/>
    <property type="project" value="TreeGrafter"/>
</dbReference>
<dbReference type="GO" id="GO:0005829">
    <property type="term" value="C:cytosol"/>
    <property type="evidence" value="ECO:0007669"/>
    <property type="project" value="TreeGrafter"/>
</dbReference>
<dbReference type="InterPro" id="IPR050357">
    <property type="entry name" value="Arrestin_domain-protein"/>
</dbReference>
<dbReference type="InterPro" id="IPR011021">
    <property type="entry name" value="Arrestin-like_N"/>
</dbReference>
<dbReference type="CDD" id="cd22952">
    <property type="entry name" value="ART10-like"/>
    <property type="match status" value="1"/>
</dbReference>
<gene>
    <name evidence="3 5" type="ORF">P152DRAFT_473873</name>
</gene>
<accession>A0A6G1G2W6</accession>
<name>A0A6G1G2W6_9PEZI</name>